<comment type="caution">
    <text evidence="4">The sequence shown here is derived from an EMBL/GenBank/DDBJ whole genome shotgun (WGS) entry which is preliminary data.</text>
</comment>
<dbReference type="InterPro" id="IPR050902">
    <property type="entry name" value="ABC_Transporter_SBP"/>
</dbReference>
<evidence type="ECO:0000313" key="4">
    <source>
        <dbReference type="EMBL" id="EEZ61194.1"/>
    </source>
</evidence>
<dbReference type="PROSITE" id="PS50983">
    <property type="entry name" value="FE_B12_PBP"/>
    <property type="match status" value="1"/>
</dbReference>
<proteinExistence type="inferred from homology"/>
<comment type="similarity">
    <text evidence="1">Belongs to the bacterial solute-binding protein 8 family.</text>
</comment>
<keyword evidence="2" id="KW-0732">Signal</keyword>
<feature type="domain" description="Fe/B12 periplasmic-binding" evidence="3">
    <location>
        <begin position="65"/>
        <end position="336"/>
    </location>
</feature>
<evidence type="ECO:0000256" key="2">
    <source>
        <dbReference type="SAM" id="SignalP"/>
    </source>
</evidence>
<feature type="chain" id="PRO_5003017671" evidence="2">
    <location>
        <begin position="32"/>
        <end position="336"/>
    </location>
</feature>
<dbReference type="HOGENOM" id="CLU_038034_7_2_11"/>
<feature type="signal peptide" evidence="2">
    <location>
        <begin position="1"/>
        <end position="31"/>
    </location>
</feature>
<organism evidence="4 5">
    <name type="scientific">Slackia exigua (strain ATCC 700122 / DSM 15923 / CIP 105133 / JCM 11022 / KCTC 5966 / S-7)</name>
    <dbReference type="NCBI Taxonomy" id="649764"/>
    <lineage>
        <taxon>Bacteria</taxon>
        <taxon>Bacillati</taxon>
        <taxon>Actinomycetota</taxon>
        <taxon>Coriobacteriia</taxon>
        <taxon>Eggerthellales</taxon>
        <taxon>Eggerthellaceae</taxon>
        <taxon>Slackia</taxon>
    </lineage>
</organism>
<dbReference type="Proteomes" id="UP000006001">
    <property type="component" value="Unassembled WGS sequence"/>
</dbReference>
<evidence type="ECO:0000259" key="3">
    <source>
        <dbReference type="PROSITE" id="PS50983"/>
    </source>
</evidence>
<dbReference type="eggNOG" id="COG0614">
    <property type="taxonomic scope" value="Bacteria"/>
</dbReference>
<protein>
    <submittedName>
        <fullName evidence="4">Periplasmic binding protein</fullName>
    </submittedName>
</protein>
<dbReference type="STRING" id="649764.HMPREF0762_01272"/>
<dbReference type="SUPFAM" id="SSF53807">
    <property type="entry name" value="Helical backbone' metal receptor"/>
    <property type="match status" value="1"/>
</dbReference>
<gene>
    <name evidence="4" type="ORF">HMPREF0762_01272</name>
</gene>
<dbReference type="EMBL" id="ACUX02000007">
    <property type="protein sequence ID" value="EEZ61194.1"/>
    <property type="molecule type" value="Genomic_DNA"/>
</dbReference>
<keyword evidence="5" id="KW-1185">Reference proteome</keyword>
<dbReference type="Gene3D" id="3.40.50.1980">
    <property type="entry name" value="Nitrogenase molybdenum iron protein domain"/>
    <property type="match status" value="2"/>
</dbReference>
<dbReference type="PROSITE" id="PS51257">
    <property type="entry name" value="PROKAR_LIPOPROTEIN"/>
    <property type="match status" value="1"/>
</dbReference>
<name>D0WH07_SLAES</name>
<dbReference type="InterPro" id="IPR002491">
    <property type="entry name" value="ABC_transptr_periplasmic_BD"/>
</dbReference>
<evidence type="ECO:0000313" key="5">
    <source>
        <dbReference type="Proteomes" id="UP000006001"/>
    </source>
</evidence>
<reference evidence="4" key="1">
    <citation type="submission" date="2009-10" db="EMBL/GenBank/DDBJ databases">
        <authorList>
            <person name="Weinstock G."/>
            <person name="Sodergren E."/>
            <person name="Clifton S."/>
            <person name="Fulton L."/>
            <person name="Fulton B."/>
            <person name="Courtney L."/>
            <person name="Fronick C."/>
            <person name="Harrison M."/>
            <person name="Strong C."/>
            <person name="Farmer C."/>
            <person name="Delahaunty K."/>
            <person name="Markovic C."/>
            <person name="Hall O."/>
            <person name="Minx P."/>
            <person name="Tomlinson C."/>
            <person name="Mitreva M."/>
            <person name="Nelson J."/>
            <person name="Hou S."/>
            <person name="Wollam A."/>
            <person name="Pepin K.H."/>
            <person name="Johnson M."/>
            <person name="Bhonagiri V."/>
            <person name="Nash W.E."/>
            <person name="Warren W."/>
            <person name="Chinwalla A."/>
            <person name="Mardis E.R."/>
            <person name="Wilson R.K."/>
        </authorList>
    </citation>
    <scope>NUCLEOTIDE SEQUENCE [LARGE SCALE GENOMIC DNA]</scope>
    <source>
        <strain evidence="4">ATCC 700122</strain>
    </source>
</reference>
<sequence length="336" mass="36226">MMKTRMMKQVGAALAVSAVLVGCLMGCSNSADNSTEASSASMDAAYPVTYTYGGREVTFDEAPKKILTSGPTSAIYAAELAEKGQFAYRSGEFKDPNPEADAMGTEIISDSELSTESIISQDVDLVITDTFTGFDPEKVEAAGIKVIMPNSGVAHAKADGAGSLVVPEGTPFELISSDLRELGKVLGQPERGEQKAEEFEQQMVELDKSKPGKGKTAVMLFYFSPEYPVMSVSNASIEGQMMEHLGLENIFANEEAPYLEEVNWEAVLEKDPDVIIVKYGRTGSTFEEDKARLLTEPGADTMKAVKDGKIIGISNHNTWPTPKMMDAMQTISDALK</sequence>
<accession>D0WH07</accession>
<evidence type="ECO:0000256" key="1">
    <source>
        <dbReference type="ARBA" id="ARBA00008814"/>
    </source>
</evidence>
<dbReference type="AlphaFoldDB" id="D0WH07"/>
<dbReference type="PANTHER" id="PTHR30535">
    <property type="entry name" value="VITAMIN B12-BINDING PROTEIN"/>
    <property type="match status" value="1"/>
</dbReference>
<dbReference type="PANTHER" id="PTHR30535:SF34">
    <property type="entry name" value="MOLYBDATE-BINDING PROTEIN MOLA"/>
    <property type="match status" value="1"/>
</dbReference>
<dbReference type="Pfam" id="PF01497">
    <property type="entry name" value="Peripla_BP_2"/>
    <property type="match status" value="1"/>
</dbReference>